<protein>
    <recommendedName>
        <fullName evidence="1">FAD-binding domain-containing protein</fullName>
    </recommendedName>
</protein>
<name>A0A815HJQ6_9BILA</name>
<dbReference type="AlphaFoldDB" id="A0A815HJQ6"/>
<evidence type="ECO:0000313" key="2">
    <source>
        <dbReference type="EMBL" id="CAF1353374.1"/>
    </source>
</evidence>
<dbReference type="InterPro" id="IPR036188">
    <property type="entry name" value="FAD/NAD-bd_sf"/>
</dbReference>
<dbReference type="GO" id="GO:0071949">
    <property type="term" value="F:FAD binding"/>
    <property type="evidence" value="ECO:0007669"/>
    <property type="project" value="InterPro"/>
</dbReference>
<dbReference type="Pfam" id="PF01494">
    <property type="entry name" value="FAD_binding_3"/>
    <property type="match status" value="1"/>
</dbReference>
<organism evidence="2 3">
    <name type="scientific">Rotaria sordida</name>
    <dbReference type="NCBI Taxonomy" id="392033"/>
    <lineage>
        <taxon>Eukaryota</taxon>
        <taxon>Metazoa</taxon>
        <taxon>Spiralia</taxon>
        <taxon>Gnathifera</taxon>
        <taxon>Rotifera</taxon>
        <taxon>Eurotatoria</taxon>
        <taxon>Bdelloidea</taxon>
        <taxon>Philodinida</taxon>
        <taxon>Philodinidae</taxon>
        <taxon>Rotaria</taxon>
    </lineage>
</organism>
<proteinExistence type="predicted"/>
<gene>
    <name evidence="2" type="ORF">ZHD862_LOCUS30685</name>
</gene>
<sequence length="164" mass="18266">MQYKRLFFAGDAVHILPPTGAKGLNTTVKDVQSNAANWMNGLRTKHNINIAQGCREPALDSFIVNSSDPCFIQTSYNNYEQVMNEFRQFSGEGFAGDENCRQGFSDPRQATWNNGLCASMHAASQVTALVGPNNGIQVTIVEENEYPFDDTIHFHFQIIDTNTI</sequence>
<accession>A0A815HJQ6</accession>
<reference evidence="2" key="1">
    <citation type="submission" date="2021-02" db="EMBL/GenBank/DDBJ databases">
        <authorList>
            <person name="Nowell W R."/>
        </authorList>
    </citation>
    <scope>NUCLEOTIDE SEQUENCE</scope>
</reference>
<dbReference type="Proteomes" id="UP000663864">
    <property type="component" value="Unassembled WGS sequence"/>
</dbReference>
<dbReference type="InterPro" id="IPR002938">
    <property type="entry name" value="FAD-bd"/>
</dbReference>
<evidence type="ECO:0000313" key="3">
    <source>
        <dbReference type="Proteomes" id="UP000663864"/>
    </source>
</evidence>
<dbReference type="SUPFAM" id="SSF51905">
    <property type="entry name" value="FAD/NAD(P)-binding domain"/>
    <property type="match status" value="1"/>
</dbReference>
<feature type="domain" description="FAD-binding" evidence="1">
    <location>
        <begin position="1"/>
        <end position="32"/>
    </location>
</feature>
<evidence type="ECO:0000259" key="1">
    <source>
        <dbReference type="Pfam" id="PF01494"/>
    </source>
</evidence>
<dbReference type="Gene3D" id="3.50.50.60">
    <property type="entry name" value="FAD/NAD(P)-binding domain"/>
    <property type="match status" value="1"/>
</dbReference>
<dbReference type="PRINTS" id="PR00420">
    <property type="entry name" value="RNGMNOXGNASE"/>
</dbReference>
<comment type="caution">
    <text evidence="2">The sequence shown here is derived from an EMBL/GenBank/DDBJ whole genome shotgun (WGS) entry which is preliminary data.</text>
</comment>
<dbReference type="EMBL" id="CAJNOT010002933">
    <property type="protein sequence ID" value="CAF1353374.1"/>
    <property type="molecule type" value="Genomic_DNA"/>
</dbReference>